<dbReference type="PANTHER" id="PTHR23406">
    <property type="entry name" value="MALIC ENZYME-RELATED"/>
    <property type="match status" value="1"/>
</dbReference>
<evidence type="ECO:0000256" key="6">
    <source>
        <dbReference type="PIRSR" id="PIRSR000106-2"/>
    </source>
</evidence>
<feature type="domain" description="Malic enzyme NAD-binding" evidence="8">
    <location>
        <begin position="343"/>
        <end position="602"/>
    </location>
</feature>
<feature type="binding site" evidence="6">
    <location>
        <position position="229"/>
    </location>
    <ligand>
        <name>(S)-malate</name>
        <dbReference type="ChEBI" id="CHEBI:15589"/>
    </ligand>
</feature>
<dbReference type="EMBL" id="JAEHOE010000001">
    <property type="protein sequence ID" value="KAG2502128.1"/>
    <property type="molecule type" value="Genomic_DNA"/>
</dbReference>
<dbReference type="SMART" id="SM01274">
    <property type="entry name" value="malic"/>
    <property type="match status" value="1"/>
</dbReference>
<proteinExistence type="inferred from homology"/>
<reference evidence="10" key="1">
    <citation type="journal article" date="2020" name="bioRxiv">
        <title>Comparative genomics of Chlamydomonas.</title>
        <authorList>
            <person name="Craig R.J."/>
            <person name="Hasan A.R."/>
            <person name="Ness R.W."/>
            <person name="Keightley P.D."/>
        </authorList>
    </citation>
    <scope>NUCLEOTIDE SEQUENCE</scope>
    <source>
        <strain evidence="10">CCAP 11/70</strain>
    </source>
</reference>
<dbReference type="GO" id="GO:0046872">
    <property type="term" value="F:metal ion binding"/>
    <property type="evidence" value="ECO:0007669"/>
    <property type="project" value="UniProtKB-KW"/>
</dbReference>
<dbReference type="InterPro" id="IPR036291">
    <property type="entry name" value="NAD(P)-bd_dom_sf"/>
</dbReference>
<dbReference type="CDD" id="cd05312">
    <property type="entry name" value="NAD_bind_1_malic_enz"/>
    <property type="match status" value="1"/>
</dbReference>
<comment type="cofactor">
    <cofactor evidence="1">
        <name>Mn(2+)</name>
        <dbReference type="ChEBI" id="CHEBI:29035"/>
    </cofactor>
</comment>
<keyword evidence="4" id="KW-0560">Oxidoreductase</keyword>
<evidence type="ECO:0000256" key="5">
    <source>
        <dbReference type="PIRSR" id="PIRSR000106-1"/>
    </source>
</evidence>
<feature type="binding site" evidence="6">
    <location>
        <position position="488"/>
    </location>
    <ligand>
        <name>(S)-malate</name>
        <dbReference type="ChEBI" id="CHEBI:15589"/>
    </ligand>
</feature>
<dbReference type="Proteomes" id="UP000612055">
    <property type="component" value="Unassembled WGS sequence"/>
</dbReference>
<dbReference type="PANTHER" id="PTHR23406:SF32">
    <property type="entry name" value="NADP-DEPENDENT MALIC ENZYME"/>
    <property type="match status" value="1"/>
</dbReference>
<dbReference type="GO" id="GO:0006108">
    <property type="term" value="P:malate metabolic process"/>
    <property type="evidence" value="ECO:0007669"/>
    <property type="project" value="TreeGrafter"/>
</dbReference>
<evidence type="ECO:0000313" key="11">
    <source>
        <dbReference type="Proteomes" id="UP000612055"/>
    </source>
</evidence>
<dbReference type="OrthoDB" id="5365701at2759"/>
<dbReference type="PRINTS" id="PR00072">
    <property type="entry name" value="MALOXRDTASE"/>
</dbReference>
<comment type="similarity">
    <text evidence="2">Belongs to the malic enzymes family.</text>
</comment>
<evidence type="ECO:0000256" key="4">
    <source>
        <dbReference type="ARBA" id="ARBA00023002"/>
    </source>
</evidence>
<name>A0A835YG73_9CHLO</name>
<evidence type="ECO:0000256" key="3">
    <source>
        <dbReference type="ARBA" id="ARBA00022723"/>
    </source>
</evidence>
<evidence type="ECO:0000259" key="9">
    <source>
        <dbReference type="SMART" id="SM01274"/>
    </source>
</evidence>
<accession>A0A835YG73</accession>
<dbReference type="GO" id="GO:0004471">
    <property type="term" value="F:malate dehydrogenase (decarboxylating) (NAD+) activity"/>
    <property type="evidence" value="ECO:0007669"/>
    <property type="project" value="TreeGrafter"/>
</dbReference>
<feature type="binding site" evidence="7">
    <location>
        <position position="319"/>
    </location>
    <ligand>
        <name>a divalent metal cation</name>
        <dbReference type="ChEBI" id="CHEBI:60240"/>
    </ligand>
</feature>
<dbReference type="Pfam" id="PF00390">
    <property type="entry name" value="malic"/>
    <property type="match status" value="1"/>
</dbReference>
<evidence type="ECO:0008006" key="12">
    <source>
        <dbReference type="Google" id="ProtNLM"/>
    </source>
</evidence>
<dbReference type="SMART" id="SM00919">
    <property type="entry name" value="Malic_M"/>
    <property type="match status" value="1"/>
</dbReference>
<evidence type="ECO:0000256" key="7">
    <source>
        <dbReference type="PIRSR" id="PIRSR000106-3"/>
    </source>
</evidence>
<feature type="domain" description="Malic enzyme N-terminal" evidence="9">
    <location>
        <begin position="153"/>
        <end position="333"/>
    </location>
</feature>
<dbReference type="NCBIfam" id="NF010052">
    <property type="entry name" value="PRK13529.1"/>
    <property type="match status" value="1"/>
</dbReference>
<dbReference type="SUPFAM" id="SSF51735">
    <property type="entry name" value="NAD(P)-binding Rossmann-fold domains"/>
    <property type="match status" value="1"/>
</dbReference>
<dbReference type="GO" id="GO:0005739">
    <property type="term" value="C:mitochondrion"/>
    <property type="evidence" value="ECO:0007669"/>
    <property type="project" value="TreeGrafter"/>
</dbReference>
<evidence type="ECO:0000256" key="1">
    <source>
        <dbReference type="ARBA" id="ARBA00001936"/>
    </source>
</evidence>
<dbReference type="PIRSF" id="PIRSF000106">
    <property type="entry name" value="ME"/>
    <property type="match status" value="1"/>
</dbReference>
<dbReference type="InterPro" id="IPR046346">
    <property type="entry name" value="Aminoacid_DH-like_N_sf"/>
</dbReference>
<dbReference type="FunFam" id="3.40.50.720:FF:000182">
    <property type="entry name" value="NAD-dependent malic enzyme"/>
    <property type="match status" value="1"/>
</dbReference>
<feature type="active site" description="Proton donor" evidence="5">
    <location>
        <position position="176"/>
    </location>
</feature>
<evidence type="ECO:0000256" key="2">
    <source>
        <dbReference type="ARBA" id="ARBA00008785"/>
    </source>
</evidence>
<sequence length="647" mass="70828">MLLNVLGRRAREGEQALFALSCGLPLAATPGLAGRSRLFHINSNIAGVQEDKVPVIQPYAPSIKSPAYVVRKTGVDLLHDAWCNKGSAFPKAERDRLGLRGLLPPRGLTLELQASRFMDDYHHPRELIPPEDVKLGGVTSEMARRWKLLQELQDRNETLFYKVLFDHFVEMAPIIYTPTVGWVCVNYHKLYRRPRGMYFSAEDRGDMAAMVYNWPQADVQAIVVTDGSRILGLGDLGINGLGIPIGKLDLYCAAAGFSPSKVLPVVIDVGTNNEQLRNDPLYMGLPYPRITGADYYAIIDEFVAAAMSRWPNAVLQFEDFSIDHAKPLLERYRTHHLVFNDDIQGTAATALAGLYGALRVMGLPPSALAEQRVVCVGAGSAGMGVVKMICAGMQKQGLSPEKAAGNFWVLDVGGLITSARPDVPDYVKPFARYSPRHEGESLLDVVKRVKPTILLGLAGAGRLFTEEVLQAMNEGCPQQRPIIFPMSNPTSKMECTAEDAFRVTQGRAIVASGSPQAPVTLPDGATVRASQANNMYIFPGIALGAFLGQTRIITDRMLMATAEELPKLIAAEELAKGQVYPRLEDIREITVSVATAVANAAGDEGRLRGRLREKWAQGDEAMRSYIASSMFLPQYSPLVHLQRGIDE</sequence>
<keyword evidence="11" id="KW-1185">Reference proteome</keyword>
<feature type="binding site" evidence="7">
    <location>
        <position position="342"/>
    </location>
    <ligand>
        <name>a divalent metal cation</name>
        <dbReference type="ChEBI" id="CHEBI:60240"/>
    </ligand>
</feature>
<dbReference type="AlphaFoldDB" id="A0A835YG73"/>
<dbReference type="InterPro" id="IPR037062">
    <property type="entry name" value="Malic_N_dom_sf"/>
</dbReference>
<feature type="binding site" evidence="6">
    <location>
        <position position="533"/>
    </location>
    <ligand>
        <name>(S)-malate</name>
        <dbReference type="ChEBI" id="CHEBI:15589"/>
    </ligand>
</feature>
<dbReference type="InterPro" id="IPR012302">
    <property type="entry name" value="Malic_NAD-bd"/>
</dbReference>
<evidence type="ECO:0000259" key="8">
    <source>
        <dbReference type="SMART" id="SM00919"/>
    </source>
</evidence>
<gene>
    <name evidence="10" type="ORF">HYH03_000618</name>
</gene>
<comment type="cofactor">
    <cofactor evidence="7">
        <name>Mg(2+)</name>
        <dbReference type="ChEBI" id="CHEBI:18420"/>
    </cofactor>
    <cofactor evidence="7">
        <name>Mn(2+)</name>
        <dbReference type="ChEBI" id="CHEBI:29035"/>
    </cofactor>
    <text evidence="7">Divalent metal cations. Prefers magnesium or manganese.</text>
</comment>
<keyword evidence="3 7" id="KW-0479">Metal-binding</keyword>
<dbReference type="Gene3D" id="3.40.50.10380">
    <property type="entry name" value="Malic enzyme, N-terminal domain"/>
    <property type="match status" value="1"/>
</dbReference>
<dbReference type="Gene3D" id="3.40.50.720">
    <property type="entry name" value="NAD(P)-binding Rossmann-like Domain"/>
    <property type="match status" value="1"/>
</dbReference>
<protein>
    <recommendedName>
        <fullName evidence="12">Malic enzyme</fullName>
    </recommendedName>
</protein>
<dbReference type="SUPFAM" id="SSF53223">
    <property type="entry name" value="Aminoacid dehydrogenase-like, N-terminal domain"/>
    <property type="match status" value="1"/>
</dbReference>
<dbReference type="Pfam" id="PF03949">
    <property type="entry name" value="Malic_M"/>
    <property type="match status" value="1"/>
</dbReference>
<feature type="binding site" evidence="7">
    <location>
        <position position="318"/>
    </location>
    <ligand>
        <name>a divalent metal cation</name>
        <dbReference type="ChEBI" id="CHEBI:60240"/>
    </ligand>
</feature>
<dbReference type="GO" id="GO:0051287">
    <property type="term" value="F:NAD binding"/>
    <property type="evidence" value="ECO:0007669"/>
    <property type="project" value="InterPro"/>
</dbReference>
<organism evidence="10 11">
    <name type="scientific">Edaphochlamys debaryana</name>
    <dbReference type="NCBI Taxonomy" id="47281"/>
    <lineage>
        <taxon>Eukaryota</taxon>
        <taxon>Viridiplantae</taxon>
        <taxon>Chlorophyta</taxon>
        <taxon>core chlorophytes</taxon>
        <taxon>Chlorophyceae</taxon>
        <taxon>CS clade</taxon>
        <taxon>Chlamydomonadales</taxon>
        <taxon>Chlamydomonadales incertae sedis</taxon>
        <taxon>Edaphochlamys</taxon>
    </lineage>
</organism>
<evidence type="ECO:0000313" key="10">
    <source>
        <dbReference type="EMBL" id="KAG2502128.1"/>
    </source>
</evidence>
<dbReference type="InterPro" id="IPR001891">
    <property type="entry name" value="Malic_OxRdtase"/>
</dbReference>
<feature type="active site" description="Proton acceptor" evidence="5">
    <location>
        <position position="247"/>
    </location>
</feature>
<dbReference type="InterPro" id="IPR012301">
    <property type="entry name" value="Malic_N_dom"/>
</dbReference>
<comment type="caution">
    <text evidence="10">The sequence shown here is derived from an EMBL/GenBank/DDBJ whole genome shotgun (WGS) entry which is preliminary data.</text>
</comment>